<keyword evidence="3 4" id="KW-0288">FMN</keyword>
<dbReference type="GO" id="GO:0004632">
    <property type="term" value="F:phosphopantothenate--cysteine ligase activity"/>
    <property type="evidence" value="ECO:0007669"/>
    <property type="project" value="UniProtKB-UniRule"/>
</dbReference>
<dbReference type="Gene3D" id="3.40.50.10300">
    <property type="entry name" value="CoaB-like"/>
    <property type="match status" value="1"/>
</dbReference>
<comment type="cofactor">
    <cofactor evidence="3">
        <name>Mg(2+)</name>
        <dbReference type="ChEBI" id="CHEBI:18420"/>
    </cofactor>
</comment>
<evidence type="ECO:0000256" key="1">
    <source>
        <dbReference type="ARBA" id="ARBA00022793"/>
    </source>
</evidence>
<dbReference type="Pfam" id="PF02441">
    <property type="entry name" value="Flavoprotein"/>
    <property type="match status" value="1"/>
</dbReference>
<evidence type="ECO:0000259" key="6">
    <source>
        <dbReference type="Pfam" id="PF04127"/>
    </source>
</evidence>
<comment type="similarity">
    <text evidence="3 4">In the C-terminal section; belongs to the PPC synthetase family.</text>
</comment>
<gene>
    <name evidence="3" type="primary">coaBC</name>
    <name evidence="7" type="ORF">IV52_GL000454</name>
</gene>
<comment type="function">
    <text evidence="3">Catalyzes two sequential steps in the biosynthesis of coenzyme A. In the first step cysteine is conjugated to 4'-phosphopantothenate to form 4-phosphopantothenoylcysteine. In the second step the latter compound is decarboxylated to form 4'-phosphopantotheine.</text>
</comment>
<evidence type="ECO:0000313" key="8">
    <source>
        <dbReference type="Proteomes" id="UP000051565"/>
    </source>
</evidence>
<accession>A0A0R2JPH1</accession>
<keyword evidence="1 3" id="KW-0210">Decarboxylase</keyword>
<dbReference type="PANTHER" id="PTHR14359">
    <property type="entry name" value="HOMO-OLIGOMERIC FLAVIN CONTAINING CYS DECARBOXYLASE FAMILY"/>
    <property type="match status" value="1"/>
</dbReference>
<comment type="cofactor">
    <cofactor evidence="3">
        <name>FMN</name>
        <dbReference type="ChEBI" id="CHEBI:58210"/>
    </cofactor>
    <text evidence="3">Binds 1 FMN per subunit.</text>
</comment>
<comment type="catalytic activity">
    <reaction evidence="3 4">
        <text>N-[(R)-4-phosphopantothenoyl]-L-cysteine + H(+) = (R)-4'-phosphopantetheine + CO2</text>
        <dbReference type="Rhea" id="RHEA:16793"/>
        <dbReference type="ChEBI" id="CHEBI:15378"/>
        <dbReference type="ChEBI" id="CHEBI:16526"/>
        <dbReference type="ChEBI" id="CHEBI:59458"/>
        <dbReference type="ChEBI" id="CHEBI:61723"/>
        <dbReference type="EC" id="4.1.1.36"/>
    </reaction>
</comment>
<proteinExistence type="inferred from homology"/>
<comment type="catalytic activity">
    <reaction evidence="3 4">
        <text>(R)-4'-phosphopantothenate + L-cysteine + CTP = N-[(R)-4-phosphopantothenoyl]-L-cysteine + CMP + diphosphate + H(+)</text>
        <dbReference type="Rhea" id="RHEA:19397"/>
        <dbReference type="ChEBI" id="CHEBI:10986"/>
        <dbReference type="ChEBI" id="CHEBI:15378"/>
        <dbReference type="ChEBI" id="CHEBI:33019"/>
        <dbReference type="ChEBI" id="CHEBI:35235"/>
        <dbReference type="ChEBI" id="CHEBI:37563"/>
        <dbReference type="ChEBI" id="CHEBI:59458"/>
        <dbReference type="ChEBI" id="CHEBI:60377"/>
        <dbReference type="EC" id="6.3.2.5"/>
    </reaction>
</comment>
<feature type="binding site" evidence="3">
    <location>
        <position position="341"/>
    </location>
    <ligand>
        <name>CTP</name>
        <dbReference type="ChEBI" id="CHEBI:37563"/>
    </ligand>
</feature>
<keyword evidence="3" id="KW-0460">Magnesium</keyword>
<dbReference type="UniPathway" id="UPA00241">
    <property type="reaction ID" value="UER00353"/>
</dbReference>
<dbReference type="Proteomes" id="UP000051565">
    <property type="component" value="Unassembled WGS sequence"/>
</dbReference>
<dbReference type="RefSeq" id="WP_056997623.1">
    <property type="nucleotide sequence ID" value="NZ_FUXS01000001.1"/>
</dbReference>
<evidence type="ECO:0000259" key="5">
    <source>
        <dbReference type="Pfam" id="PF02441"/>
    </source>
</evidence>
<comment type="pathway">
    <text evidence="3 4">Cofactor biosynthesis; coenzyme A biosynthesis; CoA from (R)-pantothenate: step 2/5.</text>
</comment>
<dbReference type="InterPro" id="IPR007085">
    <property type="entry name" value="DNA/pantothenate-metab_flavo_C"/>
</dbReference>
<protein>
    <recommendedName>
        <fullName evidence="3">Coenzyme A biosynthesis bifunctional protein CoaBC</fullName>
    </recommendedName>
    <alternativeName>
        <fullName evidence="3">DNA/pantothenate metabolism flavoprotein</fullName>
    </alternativeName>
    <alternativeName>
        <fullName evidence="3">Phosphopantothenoylcysteine synthetase/decarboxylase</fullName>
        <shortName evidence="3">PPCS-PPCDC</shortName>
    </alternativeName>
    <domain>
        <recommendedName>
            <fullName evidence="3">Phosphopantothenoylcysteine decarboxylase</fullName>
            <shortName evidence="3">PPC decarboxylase</shortName>
            <shortName evidence="3">PPC-DC</shortName>
            <ecNumber evidence="3">4.1.1.36</ecNumber>
        </recommendedName>
        <alternativeName>
            <fullName evidence="3">CoaC</fullName>
        </alternativeName>
    </domain>
    <domain>
        <recommendedName>
            <fullName evidence="3">Phosphopantothenate--cysteine ligase</fullName>
            <ecNumber evidence="3">6.3.2.5</ecNumber>
        </recommendedName>
        <alternativeName>
            <fullName evidence="3">CoaB</fullName>
        </alternativeName>
        <alternativeName>
            <fullName evidence="3">Phosphopantothenoylcysteine synthetase</fullName>
            <shortName evidence="3">PPC synthetase</shortName>
            <shortName evidence="3">PPC-S</shortName>
        </alternativeName>
    </domain>
</protein>
<dbReference type="EC" id="4.1.1.36" evidence="3"/>
<dbReference type="InterPro" id="IPR005252">
    <property type="entry name" value="CoaBC"/>
</dbReference>
<dbReference type="GeneID" id="61250334"/>
<dbReference type="STRING" id="53444.AYR59_05715"/>
<dbReference type="Pfam" id="PF04127">
    <property type="entry name" value="DFP"/>
    <property type="match status" value="1"/>
</dbReference>
<dbReference type="GO" id="GO:0010181">
    <property type="term" value="F:FMN binding"/>
    <property type="evidence" value="ECO:0007669"/>
    <property type="project" value="UniProtKB-UniRule"/>
</dbReference>
<dbReference type="EC" id="6.3.2.5" evidence="3"/>
<feature type="binding site" evidence="3">
    <location>
        <position position="337"/>
    </location>
    <ligand>
        <name>CTP</name>
        <dbReference type="ChEBI" id="CHEBI:37563"/>
    </ligand>
</feature>
<dbReference type="GO" id="GO:0071513">
    <property type="term" value="C:phosphopantothenoylcysteine decarboxylase complex"/>
    <property type="evidence" value="ECO:0007669"/>
    <property type="project" value="TreeGrafter"/>
</dbReference>
<feature type="binding site" evidence="3">
    <location>
        <position position="286"/>
    </location>
    <ligand>
        <name>CTP</name>
        <dbReference type="ChEBI" id="CHEBI:37563"/>
    </ligand>
</feature>
<feature type="region of interest" description="Phosphopantothenoylcysteine decarboxylase" evidence="3">
    <location>
        <begin position="1"/>
        <end position="187"/>
    </location>
</feature>
<comment type="function">
    <text evidence="4">Catalyzes two steps in the biosynthesis of coenzyme A. In the first step cysteine is conjugated to 4'-phosphopantothenate to form 4-phosphopantothenoylcysteine, in the latter compound is decarboxylated to form 4'-phosphopantotheine.</text>
</comment>
<keyword evidence="3" id="KW-0479">Metal-binding</keyword>
<feature type="domain" description="DNA/pantothenate metabolism flavoprotein C-terminal" evidence="6">
    <location>
        <begin position="183"/>
        <end position="394"/>
    </location>
</feature>
<evidence type="ECO:0000256" key="3">
    <source>
        <dbReference type="HAMAP-Rule" id="MF_02225"/>
    </source>
</evidence>
<evidence type="ECO:0000256" key="2">
    <source>
        <dbReference type="ARBA" id="ARBA00023239"/>
    </source>
</evidence>
<dbReference type="SUPFAM" id="SSF52507">
    <property type="entry name" value="Homo-oligomeric flavin-containing Cys decarboxylases, HFCD"/>
    <property type="match status" value="1"/>
</dbReference>
<keyword evidence="3 4" id="KW-0285">Flavoprotein</keyword>
<dbReference type="NCBIfam" id="TIGR00521">
    <property type="entry name" value="coaBC_dfp"/>
    <property type="match status" value="1"/>
</dbReference>
<dbReference type="PANTHER" id="PTHR14359:SF6">
    <property type="entry name" value="PHOSPHOPANTOTHENOYLCYSTEINE DECARBOXYLASE"/>
    <property type="match status" value="1"/>
</dbReference>
<organism evidence="7 8">
    <name type="scientific">Fructilactobacillus lindneri DSM 20690 = JCM 11027</name>
    <dbReference type="NCBI Taxonomy" id="1122148"/>
    <lineage>
        <taxon>Bacteria</taxon>
        <taxon>Bacillati</taxon>
        <taxon>Bacillota</taxon>
        <taxon>Bacilli</taxon>
        <taxon>Lactobacillales</taxon>
        <taxon>Lactobacillaceae</taxon>
        <taxon>Fructilactobacillus</taxon>
    </lineage>
</organism>
<dbReference type="Gene3D" id="3.40.50.1950">
    <property type="entry name" value="Flavin prenyltransferase-like"/>
    <property type="match status" value="1"/>
</dbReference>
<dbReference type="PATRIC" id="fig|1122148.6.peg.473"/>
<feature type="binding site" evidence="3">
    <location>
        <position position="323"/>
    </location>
    <ligand>
        <name>CTP</name>
        <dbReference type="ChEBI" id="CHEBI:37563"/>
    </ligand>
</feature>
<dbReference type="OrthoDB" id="9802554at2"/>
<dbReference type="GO" id="GO:0004633">
    <property type="term" value="F:phosphopantothenoylcysteine decarboxylase activity"/>
    <property type="evidence" value="ECO:0007669"/>
    <property type="project" value="UniProtKB-UniRule"/>
</dbReference>
<comment type="similarity">
    <text evidence="3 4">In the N-terminal section; belongs to the HFCD (homo-oligomeric flavin containing Cys decarboxylase) superfamily.</text>
</comment>
<keyword evidence="8" id="KW-1185">Reference proteome</keyword>
<feature type="binding site" evidence="3">
    <location>
        <position position="276"/>
    </location>
    <ligand>
        <name>CTP</name>
        <dbReference type="ChEBI" id="CHEBI:37563"/>
    </ligand>
</feature>
<dbReference type="InterPro" id="IPR003382">
    <property type="entry name" value="Flavoprotein"/>
</dbReference>
<dbReference type="EMBL" id="JQBT01000032">
    <property type="protein sequence ID" value="KRN79049.1"/>
    <property type="molecule type" value="Genomic_DNA"/>
</dbReference>
<evidence type="ECO:0000256" key="4">
    <source>
        <dbReference type="RuleBase" id="RU364078"/>
    </source>
</evidence>
<keyword evidence="2 3" id="KW-0456">Lyase</keyword>
<feature type="region of interest" description="Phosphopantothenate--cysteine ligase" evidence="3">
    <location>
        <begin position="188"/>
        <end position="399"/>
    </location>
</feature>
<keyword evidence="3 4" id="KW-0436">Ligase</keyword>
<dbReference type="GO" id="GO:0015941">
    <property type="term" value="P:pantothenate catabolic process"/>
    <property type="evidence" value="ECO:0007669"/>
    <property type="project" value="InterPro"/>
</dbReference>
<reference evidence="7 8" key="1">
    <citation type="journal article" date="2015" name="Genome Announc.">
        <title>Expanding the biotechnology potential of lactobacilli through comparative genomics of 213 strains and associated genera.</title>
        <authorList>
            <person name="Sun Z."/>
            <person name="Harris H.M."/>
            <person name="McCann A."/>
            <person name="Guo C."/>
            <person name="Argimon S."/>
            <person name="Zhang W."/>
            <person name="Yang X."/>
            <person name="Jeffery I.B."/>
            <person name="Cooney J.C."/>
            <person name="Kagawa T.F."/>
            <person name="Liu W."/>
            <person name="Song Y."/>
            <person name="Salvetti E."/>
            <person name="Wrobel A."/>
            <person name="Rasinkangas P."/>
            <person name="Parkhill J."/>
            <person name="Rea M.C."/>
            <person name="O'Sullivan O."/>
            <person name="Ritari J."/>
            <person name="Douillard F.P."/>
            <person name="Paul Ross R."/>
            <person name="Yang R."/>
            <person name="Briner A.E."/>
            <person name="Felis G.E."/>
            <person name="de Vos W.M."/>
            <person name="Barrangou R."/>
            <person name="Klaenhammer T.R."/>
            <person name="Caufield P.W."/>
            <person name="Cui Y."/>
            <person name="Zhang H."/>
            <person name="O'Toole P.W."/>
        </authorList>
    </citation>
    <scope>NUCLEOTIDE SEQUENCE [LARGE SCALE GENOMIC DNA]</scope>
    <source>
        <strain evidence="7 8">DSM 20690</strain>
    </source>
</reference>
<name>A0A0R2JPH1_9LACO</name>
<comment type="pathway">
    <text evidence="3 4">Cofactor biosynthesis; coenzyme A biosynthesis; CoA from (R)-pantothenate: step 3/5.</text>
</comment>
<dbReference type="InterPro" id="IPR036551">
    <property type="entry name" value="Flavin_trans-like"/>
</dbReference>
<dbReference type="InterPro" id="IPR035929">
    <property type="entry name" value="CoaB-like_sf"/>
</dbReference>
<comment type="caution">
    <text evidence="3">Lacks conserved residue(s) required for the propagation of feature annotation.</text>
</comment>
<dbReference type="GO" id="GO:0015937">
    <property type="term" value="P:coenzyme A biosynthetic process"/>
    <property type="evidence" value="ECO:0007669"/>
    <property type="project" value="UniProtKB-UniRule"/>
</dbReference>
<sequence length="399" mass="43950">MNGKKIVLYVTGSIAAYKAVYLMRILQKNGAEVRVVMTPFATKFVSKTTFQTLSKHKVYDDESYFIEERVTHIELAQWADISIVAPATADFIAKAANGIADNFAQTVFLATPSLKIVVPAMNDIMLKNDATQKNIATLQKNGVDVIDSDVGMLAEGYSAKGRMPDPKNIVEHVIAKMSDGNKLKDLNFLVTAGGTREQIDPVRFISNRSSGKMGYAIAKAARDQGANVTLISANSSLPDPRGMKIIKVNSVDELQTEILTEFKKNNVLVMAAAVSDFKPKKIAKQKIKKLDDENSISLVLEKTTDILKEISKLKKNNQYVVGFAAETQSPEKNAKIKLKKKNLDLIVLNDVSNPKIGFNSDLNQVTFISNNGIKKTTEVETKDKIATELMDIIVTNFKD</sequence>
<dbReference type="SUPFAM" id="SSF102645">
    <property type="entry name" value="CoaB-like"/>
    <property type="match status" value="1"/>
</dbReference>
<dbReference type="GO" id="GO:0046872">
    <property type="term" value="F:metal ion binding"/>
    <property type="evidence" value="ECO:0007669"/>
    <property type="project" value="UniProtKB-KW"/>
</dbReference>
<keyword evidence="3" id="KW-0511">Multifunctional enzyme</keyword>
<dbReference type="AlphaFoldDB" id="A0A0R2JPH1"/>
<feature type="domain" description="Flavoprotein" evidence="5">
    <location>
        <begin position="4"/>
        <end position="176"/>
    </location>
</feature>
<dbReference type="HAMAP" id="MF_02225">
    <property type="entry name" value="CoaBC"/>
    <property type="match status" value="1"/>
</dbReference>
<comment type="caution">
    <text evidence="7">The sequence shown here is derived from an EMBL/GenBank/DDBJ whole genome shotgun (WGS) entry which is preliminary data.</text>
</comment>
<evidence type="ECO:0000313" key="7">
    <source>
        <dbReference type="EMBL" id="KRN79049.1"/>
    </source>
</evidence>